<dbReference type="EMBL" id="CM008046">
    <property type="protein sequence ID" value="PVH66916.1"/>
    <property type="molecule type" value="Genomic_DNA"/>
</dbReference>
<accession>A0A2T8KXK9</accession>
<proteinExistence type="predicted"/>
<reference evidence="1" key="1">
    <citation type="submission" date="2018-04" db="EMBL/GenBank/DDBJ databases">
        <title>WGS assembly of Panicum hallii.</title>
        <authorList>
            <person name="Lovell J."/>
            <person name="Jenkins J."/>
            <person name="Lowry D."/>
            <person name="Mamidi S."/>
            <person name="Sreedasyam A."/>
            <person name="Weng X."/>
            <person name="Barry K."/>
            <person name="Bonette J."/>
            <person name="Campitelli B."/>
            <person name="Daum C."/>
            <person name="Gordon S."/>
            <person name="Gould B."/>
            <person name="Lipzen A."/>
            <person name="Macqueen A."/>
            <person name="Palacio-Mejia J."/>
            <person name="Plott C."/>
            <person name="Shakirov E."/>
            <person name="Shu S."/>
            <person name="Yoshinaga Y."/>
            <person name="Zane M."/>
            <person name="Rokhsar D."/>
            <person name="Grimwood J."/>
            <person name="Schmutz J."/>
            <person name="Juenger T."/>
        </authorList>
    </citation>
    <scope>NUCLEOTIDE SEQUENCE [LARGE SCALE GENOMIC DNA]</scope>
    <source>
        <strain evidence="1">FIL2</strain>
    </source>
</reference>
<organism evidence="1">
    <name type="scientific">Panicum hallii</name>
    <dbReference type="NCBI Taxonomy" id="206008"/>
    <lineage>
        <taxon>Eukaryota</taxon>
        <taxon>Viridiplantae</taxon>
        <taxon>Streptophyta</taxon>
        <taxon>Embryophyta</taxon>
        <taxon>Tracheophyta</taxon>
        <taxon>Spermatophyta</taxon>
        <taxon>Magnoliopsida</taxon>
        <taxon>Liliopsida</taxon>
        <taxon>Poales</taxon>
        <taxon>Poaceae</taxon>
        <taxon>PACMAD clade</taxon>
        <taxon>Panicoideae</taxon>
        <taxon>Panicodae</taxon>
        <taxon>Paniceae</taxon>
        <taxon>Panicinae</taxon>
        <taxon>Panicum</taxon>
        <taxon>Panicum sect. Panicum</taxon>
    </lineage>
</organism>
<name>A0A2T8KXK9_9POAL</name>
<dbReference type="Gramene" id="PVH66916">
    <property type="protein sequence ID" value="PVH66916"/>
    <property type="gene ID" value="PAHAL_1G382300"/>
</dbReference>
<sequence length="55" mass="6184">MGSASVRLALGFAAPLPDRMRWPCDCEPAHMPARGVFLLLRSLYVRLQYCSILYA</sequence>
<dbReference type="Proteomes" id="UP000243499">
    <property type="component" value="Chromosome 1"/>
</dbReference>
<gene>
    <name evidence="1" type="ORF">PAHAL_1G382300</name>
</gene>
<dbReference type="AlphaFoldDB" id="A0A2T8KXK9"/>
<evidence type="ECO:0000313" key="1">
    <source>
        <dbReference type="EMBL" id="PVH66916.1"/>
    </source>
</evidence>
<protein>
    <submittedName>
        <fullName evidence="1">Uncharacterized protein</fullName>
    </submittedName>
</protein>